<dbReference type="InterPro" id="IPR014756">
    <property type="entry name" value="Ig_E-set"/>
</dbReference>
<dbReference type="Proteomes" id="UP000322234">
    <property type="component" value="Unassembled WGS sequence"/>
</dbReference>
<comment type="similarity">
    <text evidence="1">Belongs to the NXPE family.</text>
</comment>
<accession>A0A6B0S2D3</accession>
<reference evidence="3" key="1">
    <citation type="submission" date="2019-10" db="EMBL/GenBank/DDBJ databases">
        <title>The sequence and de novo assembly of the wild yak genome.</title>
        <authorList>
            <person name="Liu Y."/>
        </authorList>
    </citation>
    <scope>NUCLEOTIDE SEQUENCE [LARGE SCALE GENOMIC DNA]</scope>
    <source>
        <strain evidence="3">WY2019</strain>
    </source>
</reference>
<dbReference type="SUPFAM" id="SSF81296">
    <property type="entry name" value="E set domains"/>
    <property type="match status" value="1"/>
</dbReference>
<dbReference type="Gene3D" id="2.60.40.10">
    <property type="entry name" value="Immunoglobulins"/>
    <property type="match status" value="1"/>
</dbReference>
<feature type="domain" description="NXPE C-terminal" evidence="2">
    <location>
        <begin position="518"/>
        <end position="738"/>
    </location>
</feature>
<dbReference type="InterPro" id="IPR013783">
    <property type="entry name" value="Ig-like_fold"/>
</dbReference>
<dbReference type="PANTHER" id="PTHR16165:SF23">
    <property type="entry name" value="NEUREXOPHILIN AND PC-ESTERASE DOMAIN FAMILY, MEMBER 5"/>
    <property type="match status" value="1"/>
</dbReference>
<keyword evidence="4" id="KW-1185">Reference proteome</keyword>
<gene>
    <name evidence="3" type="ORF">E5288_WYG008450</name>
</gene>
<name>A0A6B0S2D3_9CETA</name>
<evidence type="ECO:0000313" key="4">
    <source>
        <dbReference type="Proteomes" id="UP000322234"/>
    </source>
</evidence>
<dbReference type="InterPro" id="IPR057106">
    <property type="entry name" value="NXPE4_C"/>
</dbReference>
<protein>
    <recommendedName>
        <fullName evidence="2">NXPE C-terminal domain-containing protein</fullName>
    </recommendedName>
</protein>
<evidence type="ECO:0000313" key="3">
    <source>
        <dbReference type="EMBL" id="MXQ94116.1"/>
    </source>
</evidence>
<dbReference type="Pfam" id="PF06312">
    <property type="entry name" value="Neurexophilin"/>
    <property type="match status" value="1"/>
</dbReference>
<sequence length="740" mass="81976">MDAFLKIRTNYYPIKQPSTDSPFPTLPFLVLFTLMTPVQPALFKDYRISIMCFGNKMVKTHSPEPLCLYSAKEHGYGSLFPTAAALALHLTSFWGPDWPCHPLVWRCRTLPVAAASTGCYPVRYCEERKQDFGGFAEDGEKEQEESRDTTVPFSLFAASDHCLTYSNVWMVLNTALAGEPRTLIATKIPTISLEGPVVPYRHVCLKYFDFLFPINFHGPDIQLLHKIFYIGVSWPERAVPLPPGPRPAHKSSGSLPQGFSGLTHLLHWPLTPGDGGDLLASTSPQTSTYHLRSPAQTSYTLGGYLEAILIARDHQGRPKAHGGDLFRAQLLGPDLKAGVPGDVTDLENGTYLLTLPLLWAGQAQVQVRLIHSSEAVRVLRGIWRDQWATVDFTGYFRGPTGYEETVTCNVNPLLIGEEEGTCHYRDEDSGELWFCARPPTLPCDSLVGHSSGRYWNVTTPHEEALLARNVTNKTLPQGIPPIWVAQENNRSLVLSPPQPCHPGIPAPRPSGFYHQNVWHSLSCSSRSFSTADSILRCLAGRVVHMMGDSTLRQWWEYLRDTVPALKPVDLHATYHTGPLMAVDTTRAIVLQWRTHSWPLRSLRTPVAALHSVVRELGGLAGGPHTVVVLSLGAHFTTFPPSVFVQRLAGVRAAVAALLAREPDTLVVIKLANTGYKSVYGSDWFTLQVNRLLRAAFVDLRVAFVDAWEMTSSLALPDSIHPGRCVVRNEVDLLLSHVCPT</sequence>
<dbReference type="InterPro" id="IPR026845">
    <property type="entry name" value="NXPH/NXPE"/>
</dbReference>
<organism evidence="3 4">
    <name type="scientific">Bos mutus</name>
    <name type="common">wild yak</name>
    <dbReference type="NCBI Taxonomy" id="72004"/>
    <lineage>
        <taxon>Eukaryota</taxon>
        <taxon>Metazoa</taxon>
        <taxon>Chordata</taxon>
        <taxon>Craniata</taxon>
        <taxon>Vertebrata</taxon>
        <taxon>Euteleostomi</taxon>
        <taxon>Mammalia</taxon>
        <taxon>Eutheria</taxon>
        <taxon>Laurasiatheria</taxon>
        <taxon>Artiodactyla</taxon>
        <taxon>Ruminantia</taxon>
        <taxon>Pecora</taxon>
        <taxon>Bovidae</taxon>
        <taxon>Bovinae</taxon>
        <taxon>Bos</taxon>
    </lineage>
</organism>
<proteinExistence type="inferred from homology"/>
<comment type="caution">
    <text evidence="3">The sequence shown here is derived from an EMBL/GenBank/DDBJ whole genome shotgun (WGS) entry which is preliminary data.</text>
</comment>
<dbReference type="EMBL" id="VBQZ03000105">
    <property type="protein sequence ID" value="MXQ94116.1"/>
    <property type="molecule type" value="Genomic_DNA"/>
</dbReference>
<dbReference type="AlphaFoldDB" id="A0A6B0S2D3"/>
<dbReference type="PANTHER" id="PTHR16165">
    <property type="entry name" value="NXPE FAMILY MEMBER"/>
    <property type="match status" value="1"/>
</dbReference>
<evidence type="ECO:0000259" key="2">
    <source>
        <dbReference type="Pfam" id="PF24536"/>
    </source>
</evidence>
<evidence type="ECO:0000256" key="1">
    <source>
        <dbReference type="ARBA" id="ARBA00005431"/>
    </source>
</evidence>
<dbReference type="Pfam" id="PF24536">
    <property type="entry name" value="NXPE4_C"/>
    <property type="match status" value="1"/>
</dbReference>